<dbReference type="PANTHER" id="PTHR30535">
    <property type="entry name" value="VITAMIN B12-BINDING PROTEIN"/>
    <property type="match status" value="1"/>
</dbReference>
<protein>
    <submittedName>
        <fullName evidence="2">Substrate-binding protein</fullName>
    </submittedName>
</protein>
<keyword evidence="3" id="KW-1185">Reference proteome</keyword>
<proteinExistence type="predicted"/>
<feature type="domain" description="Fe/B12 periplasmic-binding" evidence="1">
    <location>
        <begin position="81"/>
        <end position="382"/>
    </location>
</feature>
<dbReference type="STRING" id="40578.Xbed_01035"/>
<gene>
    <name evidence="2" type="ORF">Xbed_01035</name>
</gene>
<evidence type="ECO:0000313" key="3">
    <source>
        <dbReference type="Proteomes" id="UP000194204"/>
    </source>
</evidence>
<dbReference type="Proteomes" id="UP000194204">
    <property type="component" value="Unassembled WGS sequence"/>
</dbReference>
<dbReference type="SUPFAM" id="SSF53807">
    <property type="entry name" value="Helical backbone' metal receptor"/>
    <property type="match status" value="1"/>
</dbReference>
<dbReference type="PANTHER" id="PTHR30535:SF34">
    <property type="entry name" value="MOLYBDATE-BINDING PROTEIN MOLA"/>
    <property type="match status" value="1"/>
</dbReference>
<dbReference type="Gene3D" id="3.40.50.1980">
    <property type="entry name" value="Nitrogenase molybdenum iron protein domain"/>
    <property type="match status" value="2"/>
</dbReference>
<dbReference type="InterPro" id="IPR050902">
    <property type="entry name" value="ABC_Transporter_SBP"/>
</dbReference>
<dbReference type="InterPro" id="IPR002491">
    <property type="entry name" value="ABC_transptr_periplasmic_BD"/>
</dbReference>
<sequence>MDLSAVLNKWRLGAVRGHNCTHNKWEYQLTDIFLTRRTMLRGMLAATFFTLLTYNRAFASVSISITDLAGRTVTLPRPVRRLLVGDGALAYVLPLLKPNAPFGNVVGWGENFRLADLNGYDAYLKRFPGIATIPTFPATTTDAINAELAISLAPDLVLMNLSSLPVAQSSGLIERLERAGIPLIFVDFRTHMFANATRSMQLIGELLGCQERTNAFLQFREEQIARVEQRLQNVSHRPLVVIERAAGMYEDCCMSYGPGNLGEMVNMAGGKNLGSTFIPSNFGTLHPEQIITSDPDVVIVTGANWSLYAPTGDWVNLGPGADPVEGQNRLQRLMTRPAYRTLRAVHTGQVYAIWHAFYDNPYNFIALQRIAKWLHPTRFADLDPEETFQELHKRFLPIPYQPGYWLNLNTTASATKSTVTE</sequence>
<comment type="caution">
    <text evidence="2">The sequence shown here is derived from an EMBL/GenBank/DDBJ whole genome shotgun (WGS) entry which is preliminary data.</text>
</comment>
<dbReference type="Pfam" id="PF01497">
    <property type="entry name" value="Peripla_BP_2"/>
    <property type="match status" value="1"/>
</dbReference>
<evidence type="ECO:0000313" key="2">
    <source>
        <dbReference type="EMBL" id="OTA20785.1"/>
    </source>
</evidence>
<accession>A0A1Y2SRK5</accession>
<evidence type="ECO:0000259" key="1">
    <source>
        <dbReference type="PROSITE" id="PS50983"/>
    </source>
</evidence>
<organism evidence="2 3">
    <name type="scientific">Xenorhabdus beddingii</name>
    <dbReference type="NCBI Taxonomy" id="40578"/>
    <lineage>
        <taxon>Bacteria</taxon>
        <taxon>Pseudomonadati</taxon>
        <taxon>Pseudomonadota</taxon>
        <taxon>Gammaproteobacteria</taxon>
        <taxon>Enterobacterales</taxon>
        <taxon>Morganellaceae</taxon>
        <taxon>Xenorhabdus</taxon>
    </lineage>
</organism>
<name>A0A1Y2SRK5_9GAMM</name>
<dbReference type="PROSITE" id="PS50983">
    <property type="entry name" value="FE_B12_PBP"/>
    <property type="match status" value="1"/>
</dbReference>
<dbReference type="AlphaFoldDB" id="A0A1Y2SRK5"/>
<dbReference type="EMBL" id="MUBK01000006">
    <property type="protein sequence ID" value="OTA20785.1"/>
    <property type="molecule type" value="Genomic_DNA"/>
</dbReference>
<reference evidence="2 3" key="1">
    <citation type="submission" date="2017-01" db="EMBL/GenBank/DDBJ databases">
        <title>Deconstructing symbiosis and pathogenesis requirements using a combined genomic-metabolomic approach.</title>
        <authorList>
            <person name="Tobias N.J."/>
            <person name="Wolff H."/>
            <person name="Djahanschiri B."/>
            <person name="Ebersberger I."/>
            <person name="Bode H.B."/>
        </authorList>
    </citation>
    <scope>NUCLEOTIDE SEQUENCE [LARGE SCALE GENOMIC DNA]</scope>
    <source>
        <strain evidence="2 3">DSM 4764</strain>
    </source>
</reference>